<feature type="region of interest" description="Disordered" evidence="5">
    <location>
        <begin position="787"/>
        <end position="856"/>
    </location>
</feature>
<evidence type="ECO:0000256" key="4">
    <source>
        <dbReference type="ARBA" id="ARBA00023136"/>
    </source>
</evidence>
<dbReference type="SUPFAM" id="SSF144083">
    <property type="entry name" value="Magnesium transport protein CorA, transmembrane region"/>
    <property type="match status" value="1"/>
</dbReference>
<sequence>QLTSRFWPLDSTQSFDDRYSLFNEGSLVDSSNWADIISQKHPRLNLIIRRKKNQSYTEPRRRGSFSASDSETERAEQDSELPSSFASAVASFIAIQDRPFRARGSSSERRKSLFDDVAINAPSASPYISATVINEVQTTLKEFHYFLWINAVPVQLEDQNSKSLGSSRPPRMFNVRMDELAKMFGSMQSFLDKSSSIKRSAFRACPSESFNLVQTYLDEIRRYGEELKRRDEEVRRREEQVRRLNEEAKRKEEEERRQVEELRRRKEEARRREEKRKAESRESSELQSRTRSRSRPRSSRSLPRSPDDMRVTRHVSHRRSDYTEPEIIELPRAERVYVETEYVRRPQYGPSPRKVARMKRAFCNTMLKCFTFYFPVNFKSHLIDKYWGAMFSLLKQNDRDFLDFYRIFDVSYSRILGRIEDLLDKLARALSDGKGPLPWDISLPKEFGNAWLHLLSFIVLCAVDTKKIDDDNTRKELSRFDELFRKGLKLLARNLGVQFLSGKQAVLPFGLVSVITATLLRDVTSGQPDISSTYYDYMKNLEQEIQINPYNRSHQEKIAYLRQEIDVVLKVLAEQLQCVSALQAGPRQELLEAPDKVREFYILQDCLALIKAKTQSFQEMEMVATQLGIYNIRRIESNKDRQEAAILVFTIVTIIFLPLSFVSSFFGMNTVDIRDMGSSQWLFWAVGIPVTVIVVGLSLVFAHKIEPTREWWGRVKNRFSSAKIQPVFIEKQTLDDMYRTNSIVAGAGAAAAAAAAPYSRIVEPMGGRTVLEDDLYAARSRVMREMERDNEFSGPTRHLEREGMPYAMRYPELPRRRQPYGPGPLRRPSPPPGYSRPPPPPPPPLVRVPRSPSRFR</sequence>
<keyword evidence="3 6" id="KW-1133">Transmembrane helix</keyword>
<keyword evidence="8" id="KW-1185">Reference proteome</keyword>
<evidence type="ECO:0000256" key="3">
    <source>
        <dbReference type="ARBA" id="ARBA00022989"/>
    </source>
</evidence>
<feature type="compositionally biased region" description="Basic and acidic residues" evidence="5">
    <location>
        <begin position="787"/>
        <end position="803"/>
    </location>
</feature>
<reference evidence="7 8" key="1">
    <citation type="submission" date="2024-06" db="EMBL/GenBank/DDBJ databases">
        <title>Complete genome of Phlyctema vagabunda strain 19-DSS-EL-015.</title>
        <authorList>
            <person name="Fiorenzani C."/>
        </authorList>
    </citation>
    <scope>NUCLEOTIDE SEQUENCE [LARGE SCALE GENOMIC DNA]</scope>
    <source>
        <strain evidence="7 8">19-DSS-EL-015</strain>
    </source>
</reference>
<feature type="compositionally biased region" description="Basic and acidic residues" evidence="5">
    <location>
        <begin position="229"/>
        <end position="284"/>
    </location>
</feature>
<evidence type="ECO:0000256" key="6">
    <source>
        <dbReference type="SAM" id="Phobius"/>
    </source>
</evidence>
<dbReference type="Gene3D" id="1.20.58.340">
    <property type="entry name" value="Magnesium transport protein CorA, transmembrane region"/>
    <property type="match status" value="1"/>
</dbReference>
<dbReference type="InterPro" id="IPR045863">
    <property type="entry name" value="CorA_TM1_TM2"/>
</dbReference>
<feature type="non-terminal residue" evidence="7">
    <location>
        <position position="1"/>
    </location>
</feature>
<feature type="compositionally biased region" description="Low complexity" evidence="5">
    <location>
        <begin position="847"/>
        <end position="856"/>
    </location>
</feature>
<evidence type="ECO:0000313" key="8">
    <source>
        <dbReference type="Proteomes" id="UP001629113"/>
    </source>
</evidence>
<organism evidence="7 8">
    <name type="scientific">Phlyctema vagabunda</name>
    <dbReference type="NCBI Taxonomy" id="108571"/>
    <lineage>
        <taxon>Eukaryota</taxon>
        <taxon>Fungi</taxon>
        <taxon>Dikarya</taxon>
        <taxon>Ascomycota</taxon>
        <taxon>Pezizomycotina</taxon>
        <taxon>Leotiomycetes</taxon>
        <taxon>Helotiales</taxon>
        <taxon>Dermateaceae</taxon>
        <taxon>Phlyctema</taxon>
    </lineage>
</organism>
<dbReference type="Proteomes" id="UP001629113">
    <property type="component" value="Unassembled WGS sequence"/>
</dbReference>
<keyword evidence="2 6" id="KW-0812">Transmembrane</keyword>
<evidence type="ECO:0000256" key="5">
    <source>
        <dbReference type="SAM" id="MobiDB-lite"/>
    </source>
</evidence>
<evidence type="ECO:0000256" key="1">
    <source>
        <dbReference type="ARBA" id="ARBA00004651"/>
    </source>
</evidence>
<name>A0ABR4P521_9HELO</name>
<evidence type="ECO:0000313" key="7">
    <source>
        <dbReference type="EMBL" id="KAL3418191.1"/>
    </source>
</evidence>
<dbReference type="EMBL" id="JBFCZG010000009">
    <property type="protein sequence ID" value="KAL3418191.1"/>
    <property type="molecule type" value="Genomic_DNA"/>
</dbReference>
<feature type="transmembrane region" description="Helical" evidence="6">
    <location>
        <begin position="644"/>
        <end position="666"/>
    </location>
</feature>
<feature type="compositionally biased region" description="Pro residues" evidence="5">
    <location>
        <begin position="821"/>
        <end position="846"/>
    </location>
</feature>
<comment type="caution">
    <text evidence="7">The sequence shown here is derived from an EMBL/GenBank/DDBJ whole genome shotgun (WGS) entry which is preliminary data.</text>
</comment>
<dbReference type="Pfam" id="PF01544">
    <property type="entry name" value="CorA"/>
    <property type="match status" value="1"/>
</dbReference>
<feature type="transmembrane region" description="Helical" evidence="6">
    <location>
        <begin position="681"/>
        <end position="702"/>
    </location>
</feature>
<feature type="region of interest" description="Disordered" evidence="5">
    <location>
        <begin position="50"/>
        <end position="82"/>
    </location>
</feature>
<comment type="subcellular location">
    <subcellularLocation>
        <location evidence="1">Cell membrane</location>
        <topology evidence="1">Multi-pass membrane protein</topology>
    </subcellularLocation>
</comment>
<protein>
    <submittedName>
        <fullName evidence="7">Mg2+ transporter</fullName>
    </submittedName>
</protein>
<proteinExistence type="predicted"/>
<gene>
    <name evidence="7" type="ORF">PVAG01_09906</name>
</gene>
<feature type="region of interest" description="Disordered" evidence="5">
    <location>
        <begin position="229"/>
        <end position="323"/>
    </location>
</feature>
<dbReference type="PANTHER" id="PTHR46494">
    <property type="entry name" value="CORA FAMILY METAL ION TRANSPORTER (EUROFUNG)"/>
    <property type="match status" value="1"/>
</dbReference>
<keyword evidence="4 6" id="KW-0472">Membrane</keyword>
<dbReference type="InterPro" id="IPR002523">
    <property type="entry name" value="MgTranspt_CorA/ZnTranspt_ZntB"/>
</dbReference>
<evidence type="ECO:0000256" key="2">
    <source>
        <dbReference type="ARBA" id="ARBA00022692"/>
    </source>
</evidence>
<accession>A0ABR4P521</accession>
<dbReference type="PANTHER" id="PTHR46494:SF1">
    <property type="entry name" value="CORA FAMILY METAL ION TRANSPORTER (EUROFUNG)"/>
    <property type="match status" value="1"/>
</dbReference>